<keyword evidence="1 11" id="KW-0813">Transport</keyword>
<dbReference type="GO" id="GO:0008556">
    <property type="term" value="F:P-type potassium transmembrane transporter activity"/>
    <property type="evidence" value="ECO:0007669"/>
    <property type="project" value="InterPro"/>
</dbReference>
<evidence type="ECO:0000256" key="6">
    <source>
        <dbReference type="ARBA" id="ARBA00022840"/>
    </source>
</evidence>
<dbReference type="NCBIfam" id="TIGR00681">
    <property type="entry name" value="kdpC"/>
    <property type="match status" value="1"/>
</dbReference>
<evidence type="ECO:0000256" key="7">
    <source>
        <dbReference type="ARBA" id="ARBA00022958"/>
    </source>
</evidence>
<comment type="subunit">
    <text evidence="11">The system is composed of three essential subunits: KdpA, KdpB and KdpC.</text>
</comment>
<keyword evidence="8 11" id="KW-1133">Transmembrane helix</keyword>
<keyword evidence="5 11" id="KW-0547">Nucleotide-binding</keyword>
<protein>
    <recommendedName>
        <fullName evidence="11">Potassium-transporting ATPase KdpC subunit</fullName>
    </recommendedName>
    <alternativeName>
        <fullName evidence="11">ATP phosphohydrolase [potassium-transporting] C chain</fullName>
    </alternativeName>
    <alternativeName>
        <fullName evidence="11">Potassium-binding and translocating subunit C</fullName>
    </alternativeName>
    <alternativeName>
        <fullName evidence="11">Potassium-translocating ATPase C chain</fullName>
    </alternativeName>
</protein>
<keyword evidence="7 11" id="KW-0630">Potassium</keyword>
<comment type="caution">
    <text evidence="13">The sequence shown here is derived from an EMBL/GenBank/DDBJ whole genome shotgun (WGS) entry which is preliminary data.</text>
</comment>
<dbReference type="GO" id="GO:0005524">
    <property type="term" value="F:ATP binding"/>
    <property type="evidence" value="ECO:0007669"/>
    <property type="project" value="UniProtKB-UniRule"/>
</dbReference>
<evidence type="ECO:0000256" key="9">
    <source>
        <dbReference type="ARBA" id="ARBA00023065"/>
    </source>
</evidence>
<dbReference type="Pfam" id="PF02669">
    <property type="entry name" value="KdpC"/>
    <property type="match status" value="1"/>
</dbReference>
<evidence type="ECO:0000256" key="4">
    <source>
        <dbReference type="ARBA" id="ARBA00022692"/>
    </source>
</evidence>
<organism evidence="13 14">
    <name type="scientific">Streptomyces qinglanensis</name>
    <dbReference type="NCBI Taxonomy" id="943816"/>
    <lineage>
        <taxon>Bacteria</taxon>
        <taxon>Bacillati</taxon>
        <taxon>Actinomycetota</taxon>
        <taxon>Actinomycetes</taxon>
        <taxon>Kitasatosporales</taxon>
        <taxon>Streptomycetaceae</taxon>
        <taxon>Streptomyces</taxon>
    </lineage>
</organism>
<comment type="function">
    <text evidence="11">Part of the high-affinity ATP-driven potassium transport (or Kdp) system, which catalyzes the hydrolysis of ATP coupled with the electrogenic transport of potassium into the cytoplasm. This subunit acts as a catalytic chaperone that increases the ATP-binding affinity of the ATP-hydrolyzing subunit KdpB by the formation of a transient KdpB/KdpC/ATP ternary complex.</text>
</comment>
<feature type="region of interest" description="Disordered" evidence="12">
    <location>
        <begin position="73"/>
        <end position="96"/>
    </location>
</feature>
<keyword evidence="2 11" id="KW-1003">Cell membrane</keyword>
<gene>
    <name evidence="11" type="primary">kdpC</name>
    <name evidence="13" type="ORF">AN217_21640</name>
</gene>
<keyword evidence="9 11" id="KW-0406">Ion transport</keyword>
<evidence type="ECO:0000256" key="10">
    <source>
        <dbReference type="ARBA" id="ARBA00023136"/>
    </source>
</evidence>
<dbReference type="InterPro" id="IPR003820">
    <property type="entry name" value="KdpC"/>
</dbReference>
<dbReference type="PANTHER" id="PTHR30042">
    <property type="entry name" value="POTASSIUM-TRANSPORTING ATPASE C CHAIN"/>
    <property type="match status" value="1"/>
</dbReference>
<dbReference type="NCBIfam" id="NF001454">
    <property type="entry name" value="PRK00315.1"/>
    <property type="match status" value="1"/>
</dbReference>
<sequence>MTTAVVRAAGRLGWAAGRALLALTLLCGVLYPLAVTGVAQAVFPGKANGSPVRVAGEEVGSALIGQQWRGRKWFHGRPSHSGYDPRASGSGQLGASDPRLVASVRRTRHEVAELNGVPPAAVPPDAVTGSASALDPHISPRYARIQSARVARANGLPVQAVRALVASHTEGRGAGFLGEEHVNVLKLNVALRAAAASR</sequence>
<comment type="subcellular location">
    <subcellularLocation>
        <location evidence="11">Cell membrane</location>
        <topology evidence="11">Single-pass membrane protein</topology>
    </subcellularLocation>
</comment>
<evidence type="ECO:0000256" key="1">
    <source>
        <dbReference type="ARBA" id="ARBA00022448"/>
    </source>
</evidence>
<dbReference type="PATRIC" id="fig|943816.4.peg.3874"/>
<dbReference type="AlphaFoldDB" id="A0A1E7K7U8"/>
<keyword evidence="4 11" id="KW-0812">Transmembrane</keyword>
<comment type="similarity">
    <text evidence="11">Belongs to the KdpC family.</text>
</comment>
<accession>A0A1E7K7U8</accession>
<evidence type="ECO:0000313" key="13">
    <source>
        <dbReference type="EMBL" id="OEU99963.1"/>
    </source>
</evidence>
<evidence type="ECO:0000313" key="14">
    <source>
        <dbReference type="Proteomes" id="UP000175829"/>
    </source>
</evidence>
<evidence type="ECO:0000256" key="8">
    <source>
        <dbReference type="ARBA" id="ARBA00022989"/>
    </source>
</evidence>
<dbReference type="PIRSF" id="PIRSF001296">
    <property type="entry name" value="K_ATPase_KdpC"/>
    <property type="match status" value="1"/>
</dbReference>
<dbReference type="GO" id="GO:0005886">
    <property type="term" value="C:plasma membrane"/>
    <property type="evidence" value="ECO:0007669"/>
    <property type="project" value="UniProtKB-SubCell"/>
</dbReference>
<dbReference type="EMBL" id="LJGV01000022">
    <property type="protein sequence ID" value="OEU99963.1"/>
    <property type="molecule type" value="Genomic_DNA"/>
</dbReference>
<dbReference type="PANTHER" id="PTHR30042:SF2">
    <property type="entry name" value="POTASSIUM-TRANSPORTING ATPASE KDPC SUBUNIT"/>
    <property type="match status" value="1"/>
</dbReference>
<keyword evidence="10 11" id="KW-0472">Membrane</keyword>
<reference evidence="13 14" key="1">
    <citation type="journal article" date="2016" name="Front. Microbiol.">
        <title>Comparative Genomics Analysis of Streptomyces Species Reveals Their Adaptation to the Marine Environment and Their Diversity at the Genomic Level.</title>
        <authorList>
            <person name="Tian X."/>
            <person name="Zhang Z."/>
            <person name="Yang T."/>
            <person name="Chen M."/>
            <person name="Li J."/>
            <person name="Chen F."/>
            <person name="Yang J."/>
            <person name="Li W."/>
            <person name="Zhang B."/>
            <person name="Zhang Z."/>
            <person name="Wu J."/>
            <person name="Zhang C."/>
            <person name="Long L."/>
            <person name="Xiao J."/>
        </authorList>
    </citation>
    <scope>NUCLEOTIDE SEQUENCE [LARGE SCALE GENOMIC DNA]</scope>
    <source>
        <strain evidence="13 14">SCSIO M10379</strain>
    </source>
</reference>
<evidence type="ECO:0000256" key="12">
    <source>
        <dbReference type="SAM" id="MobiDB-lite"/>
    </source>
</evidence>
<dbReference type="HAMAP" id="MF_00276">
    <property type="entry name" value="KdpC"/>
    <property type="match status" value="1"/>
</dbReference>
<name>A0A1E7K7U8_9ACTN</name>
<proteinExistence type="inferred from homology"/>
<evidence type="ECO:0000256" key="5">
    <source>
        <dbReference type="ARBA" id="ARBA00022741"/>
    </source>
</evidence>
<dbReference type="RefSeq" id="WP_069992637.1">
    <property type="nucleotide sequence ID" value="NZ_LJGV01000022.1"/>
</dbReference>
<evidence type="ECO:0000256" key="2">
    <source>
        <dbReference type="ARBA" id="ARBA00022475"/>
    </source>
</evidence>
<dbReference type="Proteomes" id="UP000175829">
    <property type="component" value="Unassembled WGS sequence"/>
</dbReference>
<evidence type="ECO:0000256" key="3">
    <source>
        <dbReference type="ARBA" id="ARBA00022538"/>
    </source>
</evidence>
<evidence type="ECO:0000256" key="11">
    <source>
        <dbReference type="HAMAP-Rule" id="MF_00276"/>
    </source>
</evidence>
<keyword evidence="6 11" id="KW-0067">ATP-binding</keyword>
<keyword evidence="3 11" id="KW-0633">Potassium transport</keyword>